<comment type="subcellular location">
    <subcellularLocation>
        <location evidence="8">Mitochondrion inner membrane</location>
        <topology evidence="8">Single-pass membrane protein</topology>
    </subcellularLocation>
    <subcellularLocation>
        <location evidence="1">Mitochondrion membrane</location>
        <topology evidence="1">Single-pass membrane protein</topology>
    </subcellularLocation>
</comment>
<keyword evidence="10" id="KW-1185">Reference proteome</keyword>
<evidence type="ECO:0000256" key="7">
    <source>
        <dbReference type="ARBA" id="ARBA00023136"/>
    </source>
</evidence>
<dbReference type="InterPro" id="IPR013261">
    <property type="entry name" value="Tim21"/>
</dbReference>
<sequence length="181" mass="19641">MVVLIQSSALRTCFRCWGVPSSLGKSLLSPLTFNWNNTCRNASVKGIHYLSSSGRCVKESCGCSNQTAARFYSSAKPKPSERSLQQASESSGGAVTLSTAEKVKENVKTVSYGGVIVVGVVIGGAMLYFVLNELFSSESPNNIYTHTFKLCKLSTDVQDALGTPIKCYGEETRRGWRRHVA</sequence>
<keyword evidence="8" id="KW-0811">Translocation</keyword>
<evidence type="ECO:0000256" key="1">
    <source>
        <dbReference type="ARBA" id="ARBA00004304"/>
    </source>
</evidence>
<evidence type="ECO:0000256" key="4">
    <source>
        <dbReference type="ARBA" id="ARBA00022946"/>
    </source>
</evidence>
<organism evidence="9 10">
    <name type="scientific">Orchesella dallaii</name>
    <dbReference type="NCBI Taxonomy" id="48710"/>
    <lineage>
        <taxon>Eukaryota</taxon>
        <taxon>Metazoa</taxon>
        <taxon>Ecdysozoa</taxon>
        <taxon>Arthropoda</taxon>
        <taxon>Hexapoda</taxon>
        <taxon>Collembola</taxon>
        <taxon>Entomobryomorpha</taxon>
        <taxon>Entomobryoidea</taxon>
        <taxon>Orchesellidae</taxon>
        <taxon>Orchesellinae</taxon>
        <taxon>Orchesella</taxon>
    </lineage>
</organism>
<dbReference type="PANTHER" id="PTHR13032:SF6">
    <property type="entry name" value="MITOCHONDRIAL IMPORT INNER MEMBRANE TRANSLOCASE SUBUNIT TIM21"/>
    <property type="match status" value="1"/>
</dbReference>
<evidence type="ECO:0000256" key="2">
    <source>
        <dbReference type="ARBA" id="ARBA00010867"/>
    </source>
</evidence>
<keyword evidence="3 8" id="KW-0812">Transmembrane</keyword>
<comment type="function">
    <text evidence="8">Essential component of the TIM23 complex, a complex that mediates the translocation of transit peptide-containing proteins across the mitochondrial inner membrane.</text>
</comment>
<keyword evidence="5 8" id="KW-1133">Transmembrane helix</keyword>
<gene>
    <name evidence="9" type="ORF">ODALV1_LOCUS11063</name>
</gene>
<evidence type="ECO:0000256" key="3">
    <source>
        <dbReference type="ARBA" id="ARBA00022692"/>
    </source>
</evidence>
<evidence type="ECO:0000313" key="9">
    <source>
        <dbReference type="EMBL" id="CAL8102149.1"/>
    </source>
</evidence>
<reference evidence="9 10" key="1">
    <citation type="submission" date="2024-08" db="EMBL/GenBank/DDBJ databases">
        <authorList>
            <person name="Cucini C."/>
            <person name="Frati F."/>
        </authorList>
    </citation>
    <scope>NUCLEOTIDE SEQUENCE [LARGE SCALE GENOMIC DNA]</scope>
</reference>
<keyword evidence="8" id="KW-0999">Mitochondrion inner membrane</keyword>
<comment type="similarity">
    <text evidence="2 8">Belongs to the TIM21 family.</text>
</comment>
<dbReference type="EMBL" id="CAXLJM020000033">
    <property type="protein sequence ID" value="CAL8102149.1"/>
    <property type="molecule type" value="Genomic_DNA"/>
</dbReference>
<dbReference type="Pfam" id="PF08294">
    <property type="entry name" value="TIM21"/>
    <property type="match status" value="1"/>
</dbReference>
<dbReference type="Gene3D" id="3.10.450.320">
    <property type="entry name" value="Mitochondrial import inner membrane translocase subunit Tim21"/>
    <property type="match status" value="1"/>
</dbReference>
<feature type="transmembrane region" description="Helical" evidence="8">
    <location>
        <begin position="110"/>
        <end position="131"/>
    </location>
</feature>
<comment type="subunit">
    <text evidence="8">Component of the TIM23 complex.</text>
</comment>
<dbReference type="InterPro" id="IPR038552">
    <property type="entry name" value="Tim21_IMS_sf"/>
</dbReference>
<evidence type="ECO:0000256" key="6">
    <source>
        <dbReference type="ARBA" id="ARBA00023128"/>
    </source>
</evidence>
<keyword evidence="8" id="KW-0653">Protein transport</keyword>
<keyword evidence="6 8" id="KW-0496">Mitochondrion</keyword>
<evidence type="ECO:0000256" key="5">
    <source>
        <dbReference type="ARBA" id="ARBA00022989"/>
    </source>
</evidence>
<evidence type="ECO:0000256" key="8">
    <source>
        <dbReference type="RuleBase" id="RU367142"/>
    </source>
</evidence>
<keyword evidence="7 8" id="KW-0472">Membrane</keyword>
<name>A0ABP1QGK8_9HEXA</name>
<keyword evidence="8" id="KW-0813">Transport</keyword>
<dbReference type="PANTHER" id="PTHR13032">
    <property type="entry name" value="MITOCHONDRIAL IMPORT INNER MEMBRANE TRANSLOCASE SUBUNIT TIM21"/>
    <property type="match status" value="1"/>
</dbReference>
<proteinExistence type="inferred from homology"/>
<dbReference type="Proteomes" id="UP001642540">
    <property type="component" value="Unassembled WGS sequence"/>
</dbReference>
<comment type="caution">
    <text evidence="9">The sequence shown here is derived from an EMBL/GenBank/DDBJ whole genome shotgun (WGS) entry which is preliminary data.</text>
</comment>
<accession>A0ABP1QGK8</accession>
<protein>
    <recommendedName>
        <fullName evidence="8">Mitochondrial import inner membrane translocase subunit Tim21</fullName>
    </recommendedName>
</protein>
<keyword evidence="4" id="KW-0809">Transit peptide</keyword>
<evidence type="ECO:0000313" key="10">
    <source>
        <dbReference type="Proteomes" id="UP001642540"/>
    </source>
</evidence>